<evidence type="ECO:0000313" key="1">
    <source>
        <dbReference type="EMBL" id="SDX61888.1"/>
    </source>
</evidence>
<keyword evidence="2" id="KW-1185">Reference proteome</keyword>
<proteinExistence type="predicted"/>
<dbReference type="EMBL" id="FNON01000003">
    <property type="protein sequence ID" value="SDX61888.1"/>
    <property type="molecule type" value="Genomic_DNA"/>
</dbReference>
<dbReference type="Proteomes" id="UP000199515">
    <property type="component" value="Unassembled WGS sequence"/>
</dbReference>
<name>A0A1H3D6X4_9PSEU</name>
<gene>
    <name evidence="1" type="ORF">SAMN05421504_103274</name>
</gene>
<dbReference type="STRING" id="589385.SAMN05421504_103274"/>
<evidence type="ECO:0000313" key="2">
    <source>
        <dbReference type="Proteomes" id="UP000199515"/>
    </source>
</evidence>
<sequence length="183" mass="19479">MTEEETLTLEAFADTVLPGEKRSPDDRAIAGVGIGPGAVEAGALTLLQEPATGVTGGLEYLVLSLDNHAKTFAAESEIELETDVPAFVALPYEYRRKLVTKLTAPGHPEKDGWVALALFCNMSFDSAPHLKTADALAQGHPGLTAMGWTLSDTKDGLWQFPKYGYGRKLAELHPDTTPSGSPA</sequence>
<organism evidence="1 2">
    <name type="scientific">Amycolatopsis xylanica</name>
    <dbReference type="NCBI Taxonomy" id="589385"/>
    <lineage>
        <taxon>Bacteria</taxon>
        <taxon>Bacillati</taxon>
        <taxon>Actinomycetota</taxon>
        <taxon>Actinomycetes</taxon>
        <taxon>Pseudonocardiales</taxon>
        <taxon>Pseudonocardiaceae</taxon>
        <taxon>Amycolatopsis</taxon>
    </lineage>
</organism>
<reference evidence="1 2" key="1">
    <citation type="submission" date="2016-10" db="EMBL/GenBank/DDBJ databases">
        <authorList>
            <person name="de Groot N.N."/>
        </authorList>
    </citation>
    <scope>NUCLEOTIDE SEQUENCE [LARGE SCALE GENOMIC DNA]</scope>
    <source>
        <strain evidence="1 2">CPCC 202699</strain>
    </source>
</reference>
<dbReference type="Pfam" id="PF19449">
    <property type="entry name" value="DUF5987"/>
    <property type="match status" value="1"/>
</dbReference>
<dbReference type="AlphaFoldDB" id="A0A1H3D6X4"/>
<dbReference type="RefSeq" id="WP_091289374.1">
    <property type="nucleotide sequence ID" value="NZ_FNON01000003.1"/>
</dbReference>
<accession>A0A1H3D6X4</accession>
<protein>
    <submittedName>
        <fullName evidence="1">Uncharacterized protein</fullName>
    </submittedName>
</protein>
<dbReference type="InterPro" id="IPR046029">
    <property type="entry name" value="DUF5987"/>
</dbReference>
<dbReference type="OrthoDB" id="3371101at2"/>